<comment type="similarity">
    <text evidence="2 8">Belongs to the peroxisomal membrane protein PXMP2/4 family.</text>
</comment>
<comment type="caution">
    <text evidence="9">The sequence shown here is derived from an EMBL/GenBank/DDBJ whole genome shotgun (WGS) entry which is preliminary data.</text>
</comment>
<dbReference type="PANTHER" id="PTHR11266">
    <property type="entry name" value="PEROXISOMAL MEMBRANE PROTEIN 2, PXMP2 MPV17"/>
    <property type="match status" value="1"/>
</dbReference>
<evidence type="ECO:0000313" key="10">
    <source>
        <dbReference type="Proteomes" id="UP001642483"/>
    </source>
</evidence>
<proteinExistence type="inferred from homology"/>
<evidence type="ECO:0000313" key="9">
    <source>
        <dbReference type="EMBL" id="CAK8684724.1"/>
    </source>
</evidence>
<evidence type="ECO:0000256" key="8">
    <source>
        <dbReference type="RuleBase" id="RU363053"/>
    </source>
</evidence>
<keyword evidence="10" id="KW-1185">Reference proteome</keyword>
<keyword evidence="3 8" id="KW-0812">Transmembrane</keyword>
<organism evidence="9 10">
    <name type="scientific">Clavelina lepadiformis</name>
    <name type="common">Light-bulb sea squirt</name>
    <name type="synonym">Ascidia lepadiformis</name>
    <dbReference type="NCBI Taxonomy" id="159417"/>
    <lineage>
        <taxon>Eukaryota</taxon>
        <taxon>Metazoa</taxon>
        <taxon>Chordata</taxon>
        <taxon>Tunicata</taxon>
        <taxon>Ascidiacea</taxon>
        <taxon>Aplousobranchia</taxon>
        <taxon>Clavelinidae</taxon>
        <taxon>Clavelina</taxon>
    </lineage>
</organism>
<evidence type="ECO:0000256" key="4">
    <source>
        <dbReference type="ARBA" id="ARBA00022989"/>
    </source>
</evidence>
<feature type="transmembrane region" description="Helical" evidence="8">
    <location>
        <begin position="150"/>
        <end position="167"/>
    </location>
</feature>
<evidence type="ECO:0000256" key="3">
    <source>
        <dbReference type="ARBA" id="ARBA00022692"/>
    </source>
</evidence>
<gene>
    <name evidence="9" type="ORF">CVLEPA_LOCUS15847</name>
</gene>
<sequence length="179" mass="20594">MLLRILSIYGNVAKRRPLLTQVVTAGVLTTAGDILAQKIENRPCGYDIKRTVVMSTFGFCYFGPIVGTWLGVLRRLNWRVLPTVVCDQLCFRPFLNAAFIFMHPILSGKDIENTIEIFKTTYFAVLISSWLCWAPAQYINFAFVPFQFRMLYIQFVALTWNSFLSYFSNHSLRKAQTPD</sequence>
<comment type="subcellular location">
    <subcellularLocation>
        <location evidence="1">Membrane</location>
        <topology evidence="1">Multi-pass membrane protein</topology>
    </subcellularLocation>
</comment>
<feature type="transmembrane region" description="Helical" evidence="8">
    <location>
        <begin position="52"/>
        <end position="73"/>
    </location>
</feature>
<feature type="transmembrane region" description="Helical" evidence="8">
    <location>
        <begin position="122"/>
        <end position="144"/>
    </location>
</feature>
<evidence type="ECO:0000256" key="1">
    <source>
        <dbReference type="ARBA" id="ARBA00004141"/>
    </source>
</evidence>
<reference evidence="9 10" key="1">
    <citation type="submission" date="2024-02" db="EMBL/GenBank/DDBJ databases">
        <authorList>
            <person name="Daric V."/>
            <person name="Darras S."/>
        </authorList>
    </citation>
    <scope>NUCLEOTIDE SEQUENCE [LARGE SCALE GENOMIC DNA]</scope>
</reference>
<name>A0ABP0G1N6_CLALP</name>
<evidence type="ECO:0000256" key="5">
    <source>
        <dbReference type="ARBA" id="ARBA00023136"/>
    </source>
</evidence>
<dbReference type="EMBL" id="CAWYQH010000098">
    <property type="protein sequence ID" value="CAK8684724.1"/>
    <property type="molecule type" value="Genomic_DNA"/>
</dbReference>
<dbReference type="Pfam" id="PF04117">
    <property type="entry name" value="Mpv17_PMP22"/>
    <property type="match status" value="1"/>
</dbReference>
<accession>A0ABP0G1N6</accession>
<protein>
    <recommendedName>
        <fullName evidence="6">Mitochondrial inner membrane protein Mpv17</fullName>
    </recommendedName>
    <alternativeName>
        <fullName evidence="7">Protein Mpv17</fullName>
    </alternativeName>
</protein>
<dbReference type="PANTHER" id="PTHR11266:SF17">
    <property type="entry name" value="PROTEIN MPV17"/>
    <property type="match status" value="1"/>
</dbReference>
<evidence type="ECO:0000256" key="7">
    <source>
        <dbReference type="ARBA" id="ARBA00049801"/>
    </source>
</evidence>
<dbReference type="Proteomes" id="UP001642483">
    <property type="component" value="Unassembled WGS sequence"/>
</dbReference>
<dbReference type="InterPro" id="IPR007248">
    <property type="entry name" value="Mpv17_PMP22"/>
</dbReference>
<keyword evidence="4 8" id="KW-1133">Transmembrane helix</keyword>
<evidence type="ECO:0000256" key="2">
    <source>
        <dbReference type="ARBA" id="ARBA00006824"/>
    </source>
</evidence>
<evidence type="ECO:0000256" key="6">
    <source>
        <dbReference type="ARBA" id="ARBA00049743"/>
    </source>
</evidence>
<keyword evidence="5 8" id="KW-0472">Membrane</keyword>